<dbReference type="InterPro" id="IPR001310">
    <property type="entry name" value="Histidine_triad_HIT"/>
</dbReference>
<organism evidence="4 5">
    <name type="scientific">Kineococcus mangrovi</name>
    <dbReference type="NCBI Taxonomy" id="1660183"/>
    <lineage>
        <taxon>Bacteria</taxon>
        <taxon>Bacillati</taxon>
        <taxon>Actinomycetota</taxon>
        <taxon>Actinomycetes</taxon>
        <taxon>Kineosporiales</taxon>
        <taxon>Kineosporiaceae</taxon>
        <taxon>Kineococcus</taxon>
    </lineage>
</organism>
<evidence type="ECO:0000256" key="1">
    <source>
        <dbReference type="PROSITE-ProRule" id="PRU00464"/>
    </source>
</evidence>
<name>A0ABV4I117_9ACTN</name>
<evidence type="ECO:0000313" key="4">
    <source>
        <dbReference type="EMBL" id="MEZ0492361.1"/>
    </source>
</evidence>
<dbReference type="EMBL" id="JBGGTQ010000004">
    <property type="protein sequence ID" value="MEZ0492361.1"/>
    <property type="molecule type" value="Genomic_DNA"/>
</dbReference>
<evidence type="ECO:0000256" key="2">
    <source>
        <dbReference type="SAM" id="Phobius"/>
    </source>
</evidence>
<proteinExistence type="predicted"/>
<feature type="transmembrane region" description="Helical" evidence="2">
    <location>
        <begin position="265"/>
        <end position="287"/>
    </location>
</feature>
<keyword evidence="2" id="KW-1133">Transmembrane helix</keyword>
<protein>
    <submittedName>
        <fullName evidence="4">HIT family protein</fullName>
        <ecNumber evidence="4">2.1.1.-</ecNumber>
    </submittedName>
</protein>
<dbReference type="Gene3D" id="3.30.428.10">
    <property type="entry name" value="HIT-like"/>
    <property type="match status" value="1"/>
</dbReference>
<dbReference type="PROSITE" id="PS51084">
    <property type="entry name" value="HIT_2"/>
    <property type="match status" value="1"/>
</dbReference>
<dbReference type="EC" id="2.1.1.-" evidence="4"/>
<evidence type="ECO:0000313" key="5">
    <source>
        <dbReference type="Proteomes" id="UP001566476"/>
    </source>
</evidence>
<evidence type="ECO:0000259" key="3">
    <source>
        <dbReference type="PROSITE" id="PS51084"/>
    </source>
</evidence>
<gene>
    <name evidence="4" type="ORF">AB2L28_08930</name>
</gene>
<feature type="short sequence motif" description="Histidine triad motif" evidence="1">
    <location>
        <begin position="101"/>
        <end position="105"/>
    </location>
</feature>
<dbReference type="PANTHER" id="PTHR46648">
    <property type="entry name" value="HIT FAMILY PROTEIN 1"/>
    <property type="match status" value="1"/>
</dbReference>
<keyword evidence="2" id="KW-0812">Transmembrane</keyword>
<accession>A0ABV4I117</accession>
<keyword evidence="4" id="KW-0808">Transferase</keyword>
<feature type="domain" description="HIT" evidence="3">
    <location>
        <begin position="8"/>
        <end position="116"/>
    </location>
</feature>
<keyword evidence="4" id="KW-0489">Methyltransferase</keyword>
<dbReference type="RefSeq" id="WP_370718415.1">
    <property type="nucleotide sequence ID" value="NZ_JBGGTQ010000004.1"/>
</dbReference>
<sequence length="289" mass="31721">MTTSPSCPFCAIVDGTAPRARVLYRDERVVAFFPLDPATRGHTLVVPHRHVPDVRGLSRAEAHDLAEAVQRVAATIWAGVQPQGLNIIQSNGPAATQTVAHLHVHLVPRWDEDRMGLIWPEGAAEDDDAQDRTLLQLQAALPTAESTVTPEDRRQHLTLIQAVITRMSTASSSAKTWSLAVLTLTYGFALNQHAALGALLGVAAVAIFGLLDANYLKNERAFRALYDKVARGDVVEPFALTPALPSSENRRRRDYWPAWQDFRSWAIAPVYGPLLLIGLGLATYLHFTK</sequence>
<comment type="caution">
    <text evidence="4">The sequence shown here is derived from an EMBL/GenBank/DDBJ whole genome shotgun (WGS) entry which is preliminary data.</text>
</comment>
<reference evidence="4 5" key="1">
    <citation type="submission" date="2024-07" db="EMBL/GenBank/DDBJ databases">
        <authorList>
            <person name="Thanompreechachai J."/>
            <person name="Duangmal K."/>
        </authorList>
    </citation>
    <scope>NUCLEOTIDE SEQUENCE [LARGE SCALE GENOMIC DNA]</scope>
    <source>
        <strain evidence="4 5">TBRC 1896</strain>
    </source>
</reference>
<keyword evidence="5" id="KW-1185">Reference proteome</keyword>
<dbReference type="GO" id="GO:0032259">
    <property type="term" value="P:methylation"/>
    <property type="evidence" value="ECO:0007669"/>
    <property type="project" value="UniProtKB-KW"/>
</dbReference>
<dbReference type="SUPFAM" id="SSF54197">
    <property type="entry name" value="HIT-like"/>
    <property type="match status" value="1"/>
</dbReference>
<dbReference type="InterPro" id="IPR011146">
    <property type="entry name" value="HIT-like"/>
</dbReference>
<feature type="transmembrane region" description="Helical" evidence="2">
    <location>
        <begin position="194"/>
        <end position="211"/>
    </location>
</feature>
<keyword evidence="2" id="KW-0472">Membrane</keyword>
<dbReference type="Proteomes" id="UP001566476">
    <property type="component" value="Unassembled WGS sequence"/>
</dbReference>
<dbReference type="PANTHER" id="PTHR46648:SF1">
    <property type="entry name" value="ADENOSINE 5'-MONOPHOSPHORAMIDASE HNT1"/>
    <property type="match status" value="1"/>
</dbReference>
<dbReference type="InterPro" id="IPR036265">
    <property type="entry name" value="HIT-like_sf"/>
</dbReference>
<dbReference type="GO" id="GO:0008168">
    <property type="term" value="F:methyltransferase activity"/>
    <property type="evidence" value="ECO:0007669"/>
    <property type="project" value="UniProtKB-KW"/>
</dbReference>
<dbReference type="Pfam" id="PF01230">
    <property type="entry name" value="HIT"/>
    <property type="match status" value="1"/>
</dbReference>